<reference evidence="1 2" key="1">
    <citation type="submission" date="2019-04" db="EMBL/GenBank/DDBJ databases">
        <title>Draft genome sequences for three unisolated Alnus-infective Frankia Sp+ strains, AgTrS, AiOr and AvVan, the first sequenced Frankia strains able to sporulate in-planta.</title>
        <authorList>
            <person name="Bethencourt L."/>
            <person name="Vautrin F."/>
            <person name="Taib N."/>
            <person name="Dubost A."/>
            <person name="Castro-Garcia L."/>
            <person name="Imbaud O."/>
            <person name="Abrouk D."/>
            <person name="Fournier P."/>
            <person name="Briolay J."/>
            <person name="Nguyen A."/>
            <person name="Normand P."/>
            <person name="Fernandez M.P."/>
            <person name="Brochier-Armanet C."/>
            <person name="Herrera-Belaroussi A."/>
        </authorList>
    </citation>
    <scope>NUCLEOTIDE SEQUENCE [LARGE SCALE GENOMIC DNA]</scope>
    <source>
        <strain evidence="1 2">AvVan</strain>
    </source>
</reference>
<evidence type="ECO:0000313" key="1">
    <source>
        <dbReference type="EMBL" id="THJ25304.1"/>
    </source>
</evidence>
<proteinExistence type="predicted"/>
<name>A0A4S5B9U2_9ACTN</name>
<protein>
    <submittedName>
        <fullName evidence="1">Uncharacterized protein</fullName>
    </submittedName>
</protein>
<comment type="caution">
    <text evidence="1">The sequence shown here is derived from an EMBL/GenBank/DDBJ whole genome shotgun (WGS) entry which is preliminary data.</text>
</comment>
<evidence type="ECO:0000313" key="2">
    <source>
        <dbReference type="Proteomes" id="UP000305282"/>
    </source>
</evidence>
<organism evidence="1 2">
    <name type="scientific">Candidatus Frankia alpina</name>
    <dbReference type="NCBI Taxonomy" id="2699483"/>
    <lineage>
        <taxon>Bacteria</taxon>
        <taxon>Bacillati</taxon>
        <taxon>Actinomycetota</taxon>
        <taxon>Actinomycetes</taxon>
        <taxon>Frankiales</taxon>
        <taxon>Frankiaceae</taxon>
        <taxon>Frankia</taxon>
    </lineage>
</organism>
<accession>A0A4S5B9U2</accession>
<dbReference type="OrthoDB" id="3213846at2"/>
<gene>
    <name evidence="1" type="ORF">E7Y31_23435</name>
</gene>
<dbReference type="NCBIfam" id="TIGR03917">
    <property type="entry name" value="Frankia_40_dom"/>
    <property type="match status" value="1"/>
</dbReference>
<keyword evidence="2" id="KW-1185">Reference proteome</keyword>
<sequence>MDVHAPAGERPQAGDHEDIDLMRRLREQGHPPALAMLPWSTAEWAVIVQPGSDSADLLRAVARMPAGLTFAESYRGVDTVLVYRAPAELAGDIDNDDPGPSRRGCAGAALRMALDLHPCRPDSRWMTGGERAAFQAGQVEALESVRRAILHALGVPPVS</sequence>
<dbReference type="InterPro" id="IPR023817">
    <property type="entry name" value="Frankia_40_dom"/>
</dbReference>
<dbReference type="AlphaFoldDB" id="A0A4S5B9U2"/>
<dbReference type="Proteomes" id="UP000305282">
    <property type="component" value="Unassembled WGS sequence"/>
</dbReference>
<dbReference type="EMBL" id="SSXH01001109">
    <property type="protein sequence ID" value="THJ25304.1"/>
    <property type="molecule type" value="Genomic_DNA"/>
</dbReference>